<dbReference type="RefSeq" id="WP_207417166.1">
    <property type="nucleotide sequence ID" value="NZ_CP061177.1"/>
</dbReference>
<evidence type="ECO:0000313" key="3">
    <source>
        <dbReference type="Proteomes" id="UP001518989"/>
    </source>
</evidence>
<reference evidence="2 3" key="1">
    <citation type="submission" date="2020-09" db="EMBL/GenBank/DDBJ databases">
        <title>Roseomonas.</title>
        <authorList>
            <person name="Zhu W."/>
        </authorList>
    </citation>
    <scope>NUCLEOTIDE SEQUENCE [LARGE SCALE GENOMIC DNA]</scope>
    <source>
        <strain evidence="2 3">573</strain>
    </source>
</reference>
<dbReference type="Pfam" id="PF09982">
    <property type="entry name" value="LpxR"/>
    <property type="match status" value="1"/>
</dbReference>
<name>A0ABS3KT86_9PROT</name>
<evidence type="ECO:0000313" key="2">
    <source>
        <dbReference type="EMBL" id="MBO1079521.1"/>
    </source>
</evidence>
<dbReference type="InterPro" id="IPR037107">
    <property type="entry name" value="Put_OMP_sf"/>
</dbReference>
<dbReference type="InterPro" id="IPR018707">
    <property type="entry name" value="LpxR"/>
</dbReference>
<organism evidence="2 3">
    <name type="scientific">Roseomonas haemaphysalidis</name>
    <dbReference type="NCBI Taxonomy" id="2768162"/>
    <lineage>
        <taxon>Bacteria</taxon>
        <taxon>Pseudomonadati</taxon>
        <taxon>Pseudomonadota</taxon>
        <taxon>Alphaproteobacteria</taxon>
        <taxon>Acetobacterales</taxon>
        <taxon>Roseomonadaceae</taxon>
        <taxon>Roseomonas</taxon>
    </lineage>
</organism>
<keyword evidence="3" id="KW-1185">Reference proteome</keyword>
<keyword evidence="1" id="KW-0732">Signal</keyword>
<gene>
    <name evidence="2" type="ORF">IAI61_10795</name>
</gene>
<evidence type="ECO:0000256" key="1">
    <source>
        <dbReference type="SAM" id="SignalP"/>
    </source>
</evidence>
<dbReference type="Proteomes" id="UP001518989">
    <property type="component" value="Unassembled WGS sequence"/>
</dbReference>
<dbReference type="EMBL" id="JACTNG010000005">
    <property type="protein sequence ID" value="MBO1079521.1"/>
    <property type="molecule type" value="Genomic_DNA"/>
</dbReference>
<proteinExistence type="predicted"/>
<accession>A0ABS3KT86</accession>
<dbReference type="Gene3D" id="2.40.128.140">
    <property type="entry name" value="Outer membrane protein"/>
    <property type="match status" value="1"/>
</dbReference>
<comment type="caution">
    <text evidence="2">The sequence shown here is derived from an EMBL/GenBank/DDBJ whole genome shotgun (WGS) entry which is preliminary data.</text>
</comment>
<sequence>MRQTPPLLLSLMLTAGMATGAVAQGLAPATTAAPPVIAPDQAPPPDPYGTLTFATENDVFGGGTDRYYTNGLLLSYRSPSADLPRPLAWLNDQLEWVLGPGTLRWGAAVGQNIYTPQDTYRSNPDPRDRPYAGYLYGSVSLSRITELTSRTVELQLGVVGPAALGEQVQNNYHRLLNIRRVDGWDYQLKDEAAVTAIYEQKWRVPMGTVAGLQTEVVPSVSASIGNVQTYAAAGGTVRIGHGLDSDFGPPRIRPGLSGSGWVQPRENFEWYVFAGLEGRAVGRDIFLDGNTFRDSRSVDKRIFVGDFQTGVAAVYRGVRVALTQVWRSEEFYGQSGRQKFGSLSVSFRF</sequence>
<protein>
    <submittedName>
        <fullName evidence="2">Lipid A deacylase LpxR family protein</fullName>
    </submittedName>
</protein>
<feature type="chain" id="PRO_5046151305" evidence="1">
    <location>
        <begin position="24"/>
        <end position="349"/>
    </location>
</feature>
<feature type="signal peptide" evidence="1">
    <location>
        <begin position="1"/>
        <end position="23"/>
    </location>
</feature>